<organism evidence="2 3">
    <name type="scientific">Zasmidium cellare ATCC 36951</name>
    <dbReference type="NCBI Taxonomy" id="1080233"/>
    <lineage>
        <taxon>Eukaryota</taxon>
        <taxon>Fungi</taxon>
        <taxon>Dikarya</taxon>
        <taxon>Ascomycota</taxon>
        <taxon>Pezizomycotina</taxon>
        <taxon>Dothideomycetes</taxon>
        <taxon>Dothideomycetidae</taxon>
        <taxon>Mycosphaerellales</taxon>
        <taxon>Mycosphaerellaceae</taxon>
        <taxon>Zasmidium</taxon>
    </lineage>
</organism>
<dbReference type="InterPro" id="IPR036047">
    <property type="entry name" value="F-box-like_dom_sf"/>
</dbReference>
<evidence type="ECO:0000313" key="3">
    <source>
        <dbReference type="Proteomes" id="UP000799537"/>
    </source>
</evidence>
<dbReference type="Proteomes" id="UP000799537">
    <property type="component" value="Unassembled WGS sequence"/>
</dbReference>
<name>A0A6A6BYA6_ZASCE</name>
<dbReference type="EMBL" id="ML993633">
    <property type="protein sequence ID" value="KAF2159771.1"/>
    <property type="molecule type" value="Genomic_DNA"/>
</dbReference>
<sequence length="252" mass="27864">MADNGSSASTGDANVDAPSPPPSPGATATKVFLISELMEHILTNLSARQLFGVRRVNRIFNATINDFPSLQHAMFLQTPTPIVGDFIHDANPRLRPLLEDLVLFGEQDSGFSYKAHSSGYGRSHRGGDGLSLIRTLEIWYDLCYADDLDLTTRRLVGGNEGAVEESWRRTLVTQADPAVLEAWTGFPLSPRSWRRQGTFDAGVTLGDLVDRLLAATPVEERAASMSEDDGTDGLGRWGRLVWRLRGWFCFRR</sequence>
<evidence type="ECO:0008006" key="4">
    <source>
        <dbReference type="Google" id="ProtNLM"/>
    </source>
</evidence>
<keyword evidence="3" id="KW-1185">Reference proteome</keyword>
<dbReference type="AlphaFoldDB" id="A0A6A6BYA6"/>
<feature type="compositionally biased region" description="Polar residues" evidence="1">
    <location>
        <begin position="1"/>
        <end position="12"/>
    </location>
</feature>
<proteinExistence type="predicted"/>
<dbReference type="GeneID" id="54567786"/>
<evidence type="ECO:0000313" key="2">
    <source>
        <dbReference type="EMBL" id="KAF2159771.1"/>
    </source>
</evidence>
<dbReference type="RefSeq" id="XP_033660660.1">
    <property type="nucleotide sequence ID" value="XM_033814514.1"/>
</dbReference>
<protein>
    <recommendedName>
        <fullName evidence="4">F-box domain-containing protein</fullName>
    </recommendedName>
</protein>
<gene>
    <name evidence="2" type="ORF">M409DRAFT_60543</name>
</gene>
<feature type="region of interest" description="Disordered" evidence="1">
    <location>
        <begin position="1"/>
        <end position="26"/>
    </location>
</feature>
<reference evidence="2" key="1">
    <citation type="journal article" date="2020" name="Stud. Mycol.">
        <title>101 Dothideomycetes genomes: a test case for predicting lifestyles and emergence of pathogens.</title>
        <authorList>
            <person name="Haridas S."/>
            <person name="Albert R."/>
            <person name="Binder M."/>
            <person name="Bloem J."/>
            <person name="Labutti K."/>
            <person name="Salamov A."/>
            <person name="Andreopoulos B."/>
            <person name="Baker S."/>
            <person name="Barry K."/>
            <person name="Bills G."/>
            <person name="Bluhm B."/>
            <person name="Cannon C."/>
            <person name="Castanera R."/>
            <person name="Culley D."/>
            <person name="Daum C."/>
            <person name="Ezra D."/>
            <person name="Gonzalez J."/>
            <person name="Henrissat B."/>
            <person name="Kuo A."/>
            <person name="Liang C."/>
            <person name="Lipzen A."/>
            <person name="Lutzoni F."/>
            <person name="Magnuson J."/>
            <person name="Mondo S."/>
            <person name="Nolan M."/>
            <person name="Ohm R."/>
            <person name="Pangilinan J."/>
            <person name="Park H.-J."/>
            <person name="Ramirez L."/>
            <person name="Alfaro M."/>
            <person name="Sun H."/>
            <person name="Tritt A."/>
            <person name="Yoshinaga Y."/>
            <person name="Zwiers L.-H."/>
            <person name="Turgeon B."/>
            <person name="Goodwin S."/>
            <person name="Spatafora J."/>
            <person name="Crous P."/>
            <person name="Grigoriev I."/>
        </authorList>
    </citation>
    <scope>NUCLEOTIDE SEQUENCE</scope>
    <source>
        <strain evidence="2">ATCC 36951</strain>
    </source>
</reference>
<dbReference type="SUPFAM" id="SSF81383">
    <property type="entry name" value="F-box domain"/>
    <property type="match status" value="1"/>
</dbReference>
<accession>A0A6A6BYA6</accession>
<evidence type="ECO:0000256" key="1">
    <source>
        <dbReference type="SAM" id="MobiDB-lite"/>
    </source>
</evidence>